<dbReference type="Gene3D" id="1.10.10.10">
    <property type="entry name" value="Winged helix-like DNA-binding domain superfamily/Winged helix DNA-binding domain"/>
    <property type="match status" value="1"/>
</dbReference>
<keyword evidence="3" id="KW-0804">Transcription</keyword>
<evidence type="ECO:0000313" key="7">
    <source>
        <dbReference type="Proteomes" id="UP000255265"/>
    </source>
</evidence>
<dbReference type="PANTHER" id="PTHR24567">
    <property type="entry name" value="CRP FAMILY TRANSCRIPTIONAL REGULATORY PROTEIN"/>
    <property type="match status" value="1"/>
</dbReference>
<sequence>MLPALSSLTSDAPRPEARRWKAATGRRPVVLSGVPLLRSAFAPCEPAPATLERLAGAMRLHVLPKGAIAAMPDNHPPSWWLVAEGRIVVGRIGADGGLVENRVLGPGQWLDLASAWLESDWIESAVCPARVTLAALPLEHLLEAARQDPALQRAVGLVMAERIRQLTDGRHELATKDVLGRLAAWLLREPFEPAGKDRSVRLPVQKRSIARQLVMAQATLSRCFRRLVELGCIEMHGYVVLIRDVPALQALAGEAPAR</sequence>
<evidence type="ECO:0000256" key="4">
    <source>
        <dbReference type="SAM" id="MobiDB-lite"/>
    </source>
</evidence>
<comment type="caution">
    <text evidence="6">The sequence shown here is derived from an EMBL/GenBank/DDBJ whole genome shotgun (WGS) entry which is preliminary data.</text>
</comment>
<dbReference type="InterPro" id="IPR000595">
    <property type="entry name" value="cNMP-bd_dom"/>
</dbReference>
<dbReference type="InterPro" id="IPR050397">
    <property type="entry name" value="Env_Response_Regulators"/>
</dbReference>
<dbReference type="GO" id="GO:0005829">
    <property type="term" value="C:cytosol"/>
    <property type="evidence" value="ECO:0007669"/>
    <property type="project" value="TreeGrafter"/>
</dbReference>
<feature type="domain" description="HTH crp-type" evidence="5">
    <location>
        <begin position="180"/>
        <end position="251"/>
    </location>
</feature>
<feature type="region of interest" description="Disordered" evidence="4">
    <location>
        <begin position="1"/>
        <end position="21"/>
    </location>
</feature>
<accession>A0A370F3R0</accession>
<gene>
    <name evidence="6" type="ORF">DFR41_11812</name>
</gene>
<name>A0A370F3R0_9BURK</name>
<dbReference type="InterPro" id="IPR012318">
    <property type="entry name" value="HTH_CRP"/>
</dbReference>
<dbReference type="Gene3D" id="2.60.120.10">
    <property type="entry name" value="Jelly Rolls"/>
    <property type="match status" value="1"/>
</dbReference>
<dbReference type="PANTHER" id="PTHR24567:SF74">
    <property type="entry name" value="HTH-TYPE TRANSCRIPTIONAL REGULATOR ARCR"/>
    <property type="match status" value="1"/>
</dbReference>
<evidence type="ECO:0000259" key="5">
    <source>
        <dbReference type="Pfam" id="PF13545"/>
    </source>
</evidence>
<dbReference type="OrthoDB" id="9151801at2"/>
<evidence type="ECO:0000256" key="3">
    <source>
        <dbReference type="ARBA" id="ARBA00023163"/>
    </source>
</evidence>
<keyword evidence="7" id="KW-1185">Reference proteome</keyword>
<protein>
    <submittedName>
        <fullName evidence="6">CRP-like cAMP-binding protein</fullName>
    </submittedName>
</protein>
<organism evidence="6 7">
    <name type="scientific">Pseudacidovorax intermedius</name>
    <dbReference type="NCBI Taxonomy" id="433924"/>
    <lineage>
        <taxon>Bacteria</taxon>
        <taxon>Pseudomonadati</taxon>
        <taxon>Pseudomonadota</taxon>
        <taxon>Betaproteobacteria</taxon>
        <taxon>Burkholderiales</taxon>
        <taxon>Comamonadaceae</taxon>
        <taxon>Pseudacidovorax</taxon>
    </lineage>
</organism>
<dbReference type="SUPFAM" id="SSF46785">
    <property type="entry name" value="Winged helix' DNA-binding domain"/>
    <property type="match status" value="1"/>
</dbReference>
<dbReference type="AlphaFoldDB" id="A0A370F3R0"/>
<dbReference type="GO" id="GO:0003677">
    <property type="term" value="F:DNA binding"/>
    <property type="evidence" value="ECO:0007669"/>
    <property type="project" value="UniProtKB-KW"/>
</dbReference>
<proteinExistence type="predicted"/>
<dbReference type="SUPFAM" id="SSF51206">
    <property type="entry name" value="cAMP-binding domain-like"/>
    <property type="match status" value="1"/>
</dbReference>
<evidence type="ECO:0000313" key="6">
    <source>
        <dbReference type="EMBL" id="RDI16985.1"/>
    </source>
</evidence>
<dbReference type="CDD" id="cd00038">
    <property type="entry name" value="CAP_ED"/>
    <property type="match status" value="1"/>
</dbReference>
<dbReference type="InterPro" id="IPR036388">
    <property type="entry name" value="WH-like_DNA-bd_sf"/>
</dbReference>
<evidence type="ECO:0000256" key="2">
    <source>
        <dbReference type="ARBA" id="ARBA00023125"/>
    </source>
</evidence>
<reference evidence="6 7" key="1">
    <citation type="submission" date="2018-07" db="EMBL/GenBank/DDBJ databases">
        <title>Genomic Encyclopedia of Type Strains, Phase IV (KMG-IV): sequencing the most valuable type-strain genomes for metagenomic binning, comparative biology and taxonomic classification.</title>
        <authorList>
            <person name="Goeker M."/>
        </authorList>
    </citation>
    <scope>NUCLEOTIDE SEQUENCE [LARGE SCALE GENOMIC DNA]</scope>
    <source>
        <strain evidence="6 7">DSM 21352</strain>
    </source>
</reference>
<keyword evidence="2" id="KW-0238">DNA-binding</keyword>
<dbReference type="InterPro" id="IPR018490">
    <property type="entry name" value="cNMP-bd_dom_sf"/>
</dbReference>
<evidence type="ECO:0000256" key="1">
    <source>
        <dbReference type="ARBA" id="ARBA00023015"/>
    </source>
</evidence>
<dbReference type="InterPro" id="IPR014710">
    <property type="entry name" value="RmlC-like_jellyroll"/>
</dbReference>
<dbReference type="Pfam" id="PF13545">
    <property type="entry name" value="HTH_Crp_2"/>
    <property type="match status" value="1"/>
</dbReference>
<keyword evidence="1" id="KW-0805">Transcription regulation</keyword>
<dbReference type="InterPro" id="IPR036390">
    <property type="entry name" value="WH_DNA-bd_sf"/>
</dbReference>
<dbReference type="GO" id="GO:0003700">
    <property type="term" value="F:DNA-binding transcription factor activity"/>
    <property type="evidence" value="ECO:0007669"/>
    <property type="project" value="TreeGrafter"/>
</dbReference>
<feature type="compositionally biased region" description="Polar residues" evidence="4">
    <location>
        <begin position="1"/>
        <end position="10"/>
    </location>
</feature>
<dbReference type="EMBL" id="QQAV01000018">
    <property type="protein sequence ID" value="RDI16985.1"/>
    <property type="molecule type" value="Genomic_DNA"/>
</dbReference>
<dbReference type="Proteomes" id="UP000255265">
    <property type="component" value="Unassembled WGS sequence"/>
</dbReference>